<accession>A0A327QDZ4</accession>
<evidence type="ECO:0000256" key="1">
    <source>
        <dbReference type="SAM" id="Coils"/>
    </source>
</evidence>
<dbReference type="EMBL" id="QLLL01000006">
    <property type="protein sequence ID" value="RAJ02225.1"/>
    <property type="molecule type" value="Genomic_DNA"/>
</dbReference>
<name>A0A327QDZ4_9BACT</name>
<dbReference type="AlphaFoldDB" id="A0A327QDZ4"/>
<gene>
    <name evidence="3" type="ORF">LX64_03234</name>
</gene>
<comment type="caution">
    <text evidence="3">The sequence shown here is derived from an EMBL/GenBank/DDBJ whole genome shotgun (WGS) entry which is preliminary data.</text>
</comment>
<evidence type="ECO:0000313" key="4">
    <source>
        <dbReference type="Proteomes" id="UP000249547"/>
    </source>
</evidence>
<keyword evidence="1" id="KW-0175">Coiled coil</keyword>
<sequence>MKKVLLGSAFLMLTHFAAKAQTNKIETTGNVGIGTTSPLQLLHIEAVTQPWVLIRSNTYTNNPSSLTIKGGLIFNQEFTDKTAGIAFAIPPGYHTPGLLFGTKLNYQVPSTSATDWSPRMFIHPAGSIGVGTVTPGAHAHSNSAYATYTATNKVLDFQDSTNFPVINMGRVIGNNTGKVGAIYFTNTLNQQDAHKQIAGLWSTVATSANSPTLSGGKLVFMTKAVNSGVQNNMTYDELGNLMIGTSTNTKNYRLAVNGTIGTTRVVVTTTGWADYVFADNYNLPSLQSLADFIKEHKHLPGIPSEKEVLENGLDVGEFNKAHLEKTEQLTLYTLQLEKKVAALEAAQAKKDEALQIQSNKLKDLENKLNQVLQQLEKSKQ</sequence>
<keyword evidence="2" id="KW-0732">Signal</keyword>
<keyword evidence="4" id="KW-1185">Reference proteome</keyword>
<feature type="chain" id="PRO_5016340918" evidence="2">
    <location>
        <begin position="21"/>
        <end position="380"/>
    </location>
</feature>
<protein>
    <submittedName>
        <fullName evidence="3">Uncharacterized protein</fullName>
    </submittedName>
</protein>
<dbReference type="Proteomes" id="UP000249547">
    <property type="component" value="Unassembled WGS sequence"/>
</dbReference>
<feature type="coiled-coil region" evidence="1">
    <location>
        <begin position="336"/>
        <end position="378"/>
    </location>
</feature>
<evidence type="ECO:0000313" key="3">
    <source>
        <dbReference type="EMBL" id="RAJ02225.1"/>
    </source>
</evidence>
<organism evidence="3 4">
    <name type="scientific">Chitinophaga skermanii</name>
    <dbReference type="NCBI Taxonomy" id="331697"/>
    <lineage>
        <taxon>Bacteria</taxon>
        <taxon>Pseudomonadati</taxon>
        <taxon>Bacteroidota</taxon>
        <taxon>Chitinophagia</taxon>
        <taxon>Chitinophagales</taxon>
        <taxon>Chitinophagaceae</taxon>
        <taxon>Chitinophaga</taxon>
    </lineage>
</organism>
<reference evidence="3 4" key="1">
    <citation type="submission" date="2018-06" db="EMBL/GenBank/DDBJ databases">
        <title>Genomic Encyclopedia of Archaeal and Bacterial Type Strains, Phase II (KMG-II): from individual species to whole genera.</title>
        <authorList>
            <person name="Goeker M."/>
        </authorList>
    </citation>
    <scope>NUCLEOTIDE SEQUENCE [LARGE SCALE GENOMIC DNA]</scope>
    <source>
        <strain evidence="3 4">DSM 23857</strain>
    </source>
</reference>
<dbReference type="RefSeq" id="WP_111598676.1">
    <property type="nucleotide sequence ID" value="NZ_QLLL01000006.1"/>
</dbReference>
<proteinExistence type="predicted"/>
<evidence type="ECO:0000256" key="2">
    <source>
        <dbReference type="SAM" id="SignalP"/>
    </source>
</evidence>
<feature type="signal peptide" evidence="2">
    <location>
        <begin position="1"/>
        <end position="20"/>
    </location>
</feature>
<dbReference type="OrthoDB" id="658938at2"/>